<evidence type="ECO:0008006" key="3">
    <source>
        <dbReference type="Google" id="ProtNLM"/>
    </source>
</evidence>
<reference evidence="1 2" key="1">
    <citation type="submission" date="2019-02" db="EMBL/GenBank/DDBJ databases">
        <title>Deep-cultivation of Planctomycetes and their phenomic and genomic characterization uncovers novel biology.</title>
        <authorList>
            <person name="Wiegand S."/>
            <person name="Jogler M."/>
            <person name="Boedeker C."/>
            <person name="Pinto D."/>
            <person name="Vollmers J."/>
            <person name="Rivas-Marin E."/>
            <person name="Kohn T."/>
            <person name="Peeters S.H."/>
            <person name="Heuer A."/>
            <person name="Rast P."/>
            <person name="Oberbeckmann S."/>
            <person name="Bunk B."/>
            <person name="Jeske O."/>
            <person name="Meyerdierks A."/>
            <person name="Storesund J.E."/>
            <person name="Kallscheuer N."/>
            <person name="Luecker S."/>
            <person name="Lage O.M."/>
            <person name="Pohl T."/>
            <person name="Merkel B.J."/>
            <person name="Hornburger P."/>
            <person name="Mueller R.-W."/>
            <person name="Bruemmer F."/>
            <person name="Labrenz M."/>
            <person name="Spormann A.M."/>
            <person name="Op den Camp H."/>
            <person name="Overmann J."/>
            <person name="Amann R."/>
            <person name="Jetten M.S.M."/>
            <person name="Mascher T."/>
            <person name="Medema M.H."/>
            <person name="Devos D.P."/>
            <person name="Kaster A.-K."/>
            <person name="Ovreas L."/>
            <person name="Rohde M."/>
            <person name="Galperin M.Y."/>
            <person name="Jogler C."/>
        </authorList>
    </citation>
    <scope>NUCLEOTIDE SEQUENCE [LARGE SCALE GENOMIC DNA]</scope>
    <source>
        <strain evidence="1 2">EC9</strain>
    </source>
</reference>
<dbReference type="RefSeq" id="WP_218934638.1">
    <property type="nucleotide sequence ID" value="NZ_CP036261.1"/>
</dbReference>
<dbReference type="InterPro" id="IPR029063">
    <property type="entry name" value="SAM-dependent_MTases_sf"/>
</dbReference>
<accession>A0A517LX77</accession>
<gene>
    <name evidence="1" type="ORF">EC9_14060</name>
</gene>
<dbReference type="Pfam" id="PF13578">
    <property type="entry name" value="Methyltransf_24"/>
    <property type="match status" value="1"/>
</dbReference>
<dbReference type="AlphaFoldDB" id="A0A517LX77"/>
<proteinExistence type="predicted"/>
<dbReference type="Proteomes" id="UP000319557">
    <property type="component" value="Chromosome"/>
</dbReference>
<dbReference type="KEGG" id="ruv:EC9_14060"/>
<dbReference type="SUPFAM" id="SSF53335">
    <property type="entry name" value="S-adenosyl-L-methionine-dependent methyltransferases"/>
    <property type="match status" value="1"/>
</dbReference>
<evidence type="ECO:0000313" key="2">
    <source>
        <dbReference type="Proteomes" id="UP000319557"/>
    </source>
</evidence>
<dbReference type="EMBL" id="CP036261">
    <property type="protein sequence ID" value="QDS87228.1"/>
    <property type="molecule type" value="Genomic_DNA"/>
</dbReference>
<organism evidence="1 2">
    <name type="scientific">Rosistilla ulvae</name>
    <dbReference type="NCBI Taxonomy" id="1930277"/>
    <lineage>
        <taxon>Bacteria</taxon>
        <taxon>Pseudomonadati</taxon>
        <taxon>Planctomycetota</taxon>
        <taxon>Planctomycetia</taxon>
        <taxon>Pirellulales</taxon>
        <taxon>Pirellulaceae</taxon>
        <taxon>Rosistilla</taxon>
    </lineage>
</organism>
<evidence type="ECO:0000313" key="1">
    <source>
        <dbReference type="EMBL" id="QDS87228.1"/>
    </source>
</evidence>
<keyword evidence="2" id="KW-1185">Reference proteome</keyword>
<dbReference type="Gene3D" id="3.40.50.150">
    <property type="entry name" value="Vaccinia Virus protein VP39"/>
    <property type="match status" value="1"/>
</dbReference>
<name>A0A517LX77_9BACT</name>
<protein>
    <recommendedName>
        <fullName evidence="3">Class I SAM-dependent methyltransferase</fullName>
    </recommendedName>
</protein>
<sequence length="247" mass="28257">MLPEMLRKLKNRVTHRPDTNAIAAYRDHCTTHSTDANEWASQIDADIWKESLEFAQSQRSLADRVLQQIPVKLGGGGFYALLYFITRIARPTTIVETGVAAGFSSRAFLKSIEVNDHGRLISSDFPYIRFDNPERYIGVLVEPEIRCNWTLLIGCDRRNLPLIAEEAGEIDLLHYDSDKTVEGRNFALQSLEKNITSSTIVVFDDIQDNLHFRDYVAASNREHLIFEFLGKYIGFVPPLHSTKWNRK</sequence>